<sequence>MLKGLLIGMTAVAVVSDSMLLPFYPQFFSGRFGIESPLHVGLYLAAACLTVMLSLPAWARLAKRIDPLVLLIYTQIAAGVLCVTCYVLTNVMTFWAVSMGMLVFKASYLLIYPYVMRLERRDRHASTIGVLSVVVHFGGILGALLGGLALDYGEARDIFLVMAVSDVIQVAVCLFLVAKGAHRPAIDTVDETPAPEAPTAGSGAIRLGLVMLVFYFSAFLIRPFFVLHWESVSGLVDASVSALVFAIPGAVALLALVLNARIRRRGGRPGERLVTLLMLGIAGLLLQASLLVPVMLTGRALFGWALFQITVRLEVMIFELGTPASYASDYSKVHIFQNLGVLGASFAAGSMVSAFGLASPFFLAALGFLTTALLFPLLLQHVLGSRQAAASGPAASYRARGLSQ</sequence>
<keyword evidence="6" id="KW-1185">Reference proteome</keyword>
<keyword evidence="3 4" id="KW-0472">Membrane</keyword>
<dbReference type="Proteomes" id="UP001595640">
    <property type="component" value="Unassembled WGS sequence"/>
</dbReference>
<feature type="transmembrane region" description="Helical" evidence="4">
    <location>
        <begin position="40"/>
        <end position="61"/>
    </location>
</feature>
<evidence type="ECO:0000313" key="5">
    <source>
        <dbReference type="EMBL" id="MFC3294107.1"/>
    </source>
</evidence>
<feature type="transmembrane region" description="Helical" evidence="4">
    <location>
        <begin position="68"/>
        <end position="89"/>
    </location>
</feature>
<comment type="caution">
    <text evidence="5">The sequence shown here is derived from an EMBL/GenBank/DDBJ whole genome shotgun (WGS) entry which is preliminary data.</text>
</comment>
<feature type="transmembrane region" description="Helical" evidence="4">
    <location>
        <begin position="95"/>
        <end position="115"/>
    </location>
</feature>
<feature type="transmembrane region" description="Helical" evidence="4">
    <location>
        <begin position="333"/>
        <end position="355"/>
    </location>
</feature>
<feature type="transmembrane region" description="Helical" evidence="4">
    <location>
        <begin position="127"/>
        <end position="146"/>
    </location>
</feature>
<dbReference type="EMBL" id="JBHRUH010000040">
    <property type="protein sequence ID" value="MFC3294107.1"/>
    <property type="molecule type" value="Genomic_DNA"/>
</dbReference>
<dbReference type="Gene3D" id="1.20.1250.20">
    <property type="entry name" value="MFS general substrate transporter like domains"/>
    <property type="match status" value="2"/>
</dbReference>
<accession>A0ABV7M5C5</accession>
<feature type="transmembrane region" description="Helical" evidence="4">
    <location>
        <begin position="273"/>
        <end position="295"/>
    </location>
</feature>
<feature type="transmembrane region" description="Helical" evidence="4">
    <location>
        <begin position="158"/>
        <end position="178"/>
    </location>
</feature>
<protein>
    <submittedName>
        <fullName evidence="5">MFS transporter</fullName>
    </submittedName>
</protein>
<dbReference type="SUPFAM" id="SSF103473">
    <property type="entry name" value="MFS general substrate transporter"/>
    <property type="match status" value="1"/>
</dbReference>
<dbReference type="InterPro" id="IPR036259">
    <property type="entry name" value="MFS_trans_sf"/>
</dbReference>
<name>A0ABV7M5C5_9GAMM</name>
<organism evidence="5 6">
    <name type="scientific">Modicisalibacter luteus</name>
    <dbReference type="NCBI Taxonomy" id="453962"/>
    <lineage>
        <taxon>Bacteria</taxon>
        <taxon>Pseudomonadati</taxon>
        <taxon>Pseudomonadota</taxon>
        <taxon>Gammaproteobacteria</taxon>
        <taxon>Oceanospirillales</taxon>
        <taxon>Halomonadaceae</taxon>
        <taxon>Modicisalibacter</taxon>
    </lineage>
</organism>
<proteinExistence type="predicted"/>
<dbReference type="RefSeq" id="WP_019020092.1">
    <property type="nucleotide sequence ID" value="NZ_BMXD01000009.1"/>
</dbReference>
<dbReference type="Pfam" id="PF07690">
    <property type="entry name" value="MFS_1"/>
    <property type="match status" value="1"/>
</dbReference>
<evidence type="ECO:0000256" key="1">
    <source>
        <dbReference type="ARBA" id="ARBA00022692"/>
    </source>
</evidence>
<gene>
    <name evidence="5" type="ORF">ACFOEI_18855</name>
</gene>
<feature type="transmembrane region" description="Helical" evidence="4">
    <location>
        <begin position="301"/>
        <end position="321"/>
    </location>
</feature>
<feature type="transmembrane region" description="Helical" evidence="4">
    <location>
        <begin position="361"/>
        <end position="379"/>
    </location>
</feature>
<keyword evidence="1 4" id="KW-0812">Transmembrane</keyword>
<evidence type="ECO:0000256" key="4">
    <source>
        <dbReference type="SAM" id="Phobius"/>
    </source>
</evidence>
<feature type="transmembrane region" description="Helical" evidence="4">
    <location>
        <begin position="238"/>
        <end position="261"/>
    </location>
</feature>
<feature type="transmembrane region" description="Helical" evidence="4">
    <location>
        <begin position="207"/>
        <end position="226"/>
    </location>
</feature>
<evidence type="ECO:0000256" key="2">
    <source>
        <dbReference type="ARBA" id="ARBA00022989"/>
    </source>
</evidence>
<evidence type="ECO:0000256" key="3">
    <source>
        <dbReference type="ARBA" id="ARBA00023136"/>
    </source>
</evidence>
<keyword evidence="2 4" id="KW-1133">Transmembrane helix</keyword>
<dbReference type="InterPro" id="IPR011701">
    <property type="entry name" value="MFS"/>
</dbReference>
<evidence type="ECO:0000313" key="6">
    <source>
        <dbReference type="Proteomes" id="UP001595640"/>
    </source>
</evidence>
<reference evidence="6" key="1">
    <citation type="journal article" date="2019" name="Int. J. Syst. Evol. Microbiol.">
        <title>The Global Catalogue of Microorganisms (GCM) 10K type strain sequencing project: providing services to taxonomists for standard genome sequencing and annotation.</title>
        <authorList>
            <consortium name="The Broad Institute Genomics Platform"/>
            <consortium name="The Broad Institute Genome Sequencing Center for Infectious Disease"/>
            <person name="Wu L."/>
            <person name="Ma J."/>
        </authorList>
    </citation>
    <scope>NUCLEOTIDE SEQUENCE [LARGE SCALE GENOMIC DNA]</scope>
    <source>
        <strain evidence="6">KCTC 12847</strain>
    </source>
</reference>